<dbReference type="PANTHER" id="PTHR43353">
    <property type="entry name" value="SUCCINATE-SEMIALDEHYDE DEHYDROGENASE, MITOCHONDRIAL"/>
    <property type="match status" value="1"/>
</dbReference>
<keyword evidence="5" id="KW-1185">Reference proteome</keyword>
<organism evidence="4 5">
    <name type="scientific">Kitasatospora nipponensis</name>
    <dbReference type="NCBI Taxonomy" id="258049"/>
    <lineage>
        <taxon>Bacteria</taxon>
        <taxon>Bacillati</taxon>
        <taxon>Actinomycetota</taxon>
        <taxon>Actinomycetes</taxon>
        <taxon>Kitasatosporales</taxon>
        <taxon>Streptomycetaceae</taxon>
        <taxon>Kitasatospora</taxon>
    </lineage>
</organism>
<evidence type="ECO:0000256" key="1">
    <source>
        <dbReference type="ARBA" id="ARBA00023002"/>
    </source>
</evidence>
<dbReference type="InterPro" id="IPR016162">
    <property type="entry name" value="Ald_DH_N"/>
</dbReference>
<dbReference type="Gene3D" id="3.40.605.10">
    <property type="entry name" value="Aldehyde Dehydrogenase, Chain A, domain 1"/>
    <property type="match status" value="1"/>
</dbReference>
<name>A0ABN1VZ71_9ACTN</name>
<feature type="region of interest" description="Disordered" evidence="2">
    <location>
        <begin position="1"/>
        <end position="32"/>
    </location>
</feature>
<keyword evidence="1" id="KW-0560">Oxidoreductase</keyword>
<evidence type="ECO:0000256" key="2">
    <source>
        <dbReference type="SAM" id="MobiDB-lite"/>
    </source>
</evidence>
<feature type="compositionally biased region" description="Basic and acidic residues" evidence="2">
    <location>
        <begin position="1"/>
        <end position="10"/>
    </location>
</feature>
<dbReference type="Pfam" id="PF00171">
    <property type="entry name" value="Aldedh"/>
    <property type="match status" value="1"/>
</dbReference>
<dbReference type="InterPro" id="IPR016163">
    <property type="entry name" value="Ald_DH_C"/>
</dbReference>
<comment type="caution">
    <text evidence="4">The sequence shown here is derived from an EMBL/GenBank/DDBJ whole genome shotgun (WGS) entry which is preliminary data.</text>
</comment>
<gene>
    <name evidence="4" type="ORF">GCM10009665_14670</name>
</gene>
<feature type="domain" description="Aldehyde dehydrogenase" evidence="3">
    <location>
        <begin position="12"/>
        <end position="444"/>
    </location>
</feature>
<reference evidence="4 5" key="1">
    <citation type="journal article" date="2019" name="Int. J. Syst. Evol. Microbiol.">
        <title>The Global Catalogue of Microorganisms (GCM) 10K type strain sequencing project: providing services to taxonomists for standard genome sequencing and annotation.</title>
        <authorList>
            <consortium name="The Broad Institute Genomics Platform"/>
            <consortium name="The Broad Institute Genome Sequencing Center for Infectious Disease"/>
            <person name="Wu L."/>
            <person name="Ma J."/>
        </authorList>
    </citation>
    <scope>NUCLEOTIDE SEQUENCE [LARGE SCALE GENOMIC DNA]</scope>
    <source>
        <strain evidence="4 5">JCM 13004</strain>
    </source>
</reference>
<protein>
    <submittedName>
        <fullName evidence="4">Aldehyde dehydrogenase (NADP(+))</fullName>
    </submittedName>
</protein>
<evidence type="ECO:0000259" key="3">
    <source>
        <dbReference type="Pfam" id="PF00171"/>
    </source>
</evidence>
<proteinExistence type="predicted"/>
<dbReference type="InterPro" id="IPR016161">
    <property type="entry name" value="Ald_DH/histidinol_DH"/>
</dbReference>
<dbReference type="Proteomes" id="UP001500037">
    <property type="component" value="Unassembled WGS sequence"/>
</dbReference>
<dbReference type="Gene3D" id="3.40.309.10">
    <property type="entry name" value="Aldehyde Dehydrogenase, Chain A, domain 2"/>
    <property type="match status" value="1"/>
</dbReference>
<dbReference type="InterPro" id="IPR050740">
    <property type="entry name" value="Aldehyde_DH_Superfamily"/>
</dbReference>
<accession>A0ABN1VZ71</accession>
<evidence type="ECO:0000313" key="4">
    <source>
        <dbReference type="EMBL" id="GAA1225352.1"/>
    </source>
</evidence>
<dbReference type="PANTHER" id="PTHR43353:SF3">
    <property type="entry name" value="ALDEHYDE DEHYDROGENASE-RELATED"/>
    <property type="match status" value="1"/>
</dbReference>
<dbReference type="InterPro" id="IPR015590">
    <property type="entry name" value="Aldehyde_DH_dom"/>
</dbReference>
<dbReference type="RefSeq" id="WP_344440405.1">
    <property type="nucleotide sequence ID" value="NZ_BAAALF010000015.1"/>
</dbReference>
<dbReference type="EMBL" id="BAAALF010000015">
    <property type="protein sequence ID" value="GAA1225352.1"/>
    <property type="molecule type" value="Genomic_DNA"/>
</dbReference>
<evidence type="ECO:0000313" key="5">
    <source>
        <dbReference type="Proteomes" id="UP001500037"/>
    </source>
</evidence>
<sequence>MSRPTLEEHAPVQGYDPRTGEPVGAPVPATRPDEVGRVCDELAAAAARWAQTSDERRARALEAVADLLDAHVDELAALADSETALGLPRLTGEVARTTGQLRLFAEVLRDGGYRDVVIEPAGQGRPDLRRTRRPTGLVAVFAASNFPFAFSVAGGDTASALAAGCPVVVKAHEAHPRTSVRTAELVTRALAEAGAPPVFGIVHGFAAGVALVEHPGVTGVGFTGSTRGGLALARLCGARPVPIPFYGELGSVNPVVVLPGAARRRGEELALGYATSLTQGVGQFCTNPGLMFVPEDEALLAALTEAVAASTGGPMLSRRMHAAYRAAVTELRAHPHTRLLAEGRPADGPWGATPAVFAVAAADFDAATEFFAQERFGPVGVVVTGGGPQEAADRVARGEGKLTVTVQLDVDDPDDVAAARPVVHAASLRAGRLVVNGWPTGLAVTRAQHHGGPYPASTSPAHTSVGAAAIDRWTVPVVYQDCPVELLPDALR</sequence>
<dbReference type="SUPFAM" id="SSF53720">
    <property type="entry name" value="ALDH-like"/>
    <property type="match status" value="1"/>
</dbReference>